<name>A0A6M1SIY8_9HYPH</name>
<reference evidence="2 3" key="2">
    <citation type="submission" date="2020-03" db="EMBL/GenBank/DDBJ databases">
        <title>Devosia chinhatensis sp. nov., isolated from a hexachlorocyclohexane (HCH) dump site in India.</title>
        <authorList>
            <person name="Kumar M."/>
            <person name="Lal R."/>
        </authorList>
    </citation>
    <scope>NUCLEOTIDE SEQUENCE [LARGE SCALE GENOMIC DNA]</scope>
    <source>
        <strain evidence="2 3">H239</strain>
    </source>
</reference>
<evidence type="ECO:0000313" key="2">
    <source>
        <dbReference type="EMBL" id="NGP17060.1"/>
    </source>
</evidence>
<comment type="caution">
    <text evidence="2">The sequence shown here is derived from an EMBL/GenBank/DDBJ whole genome shotgun (WGS) entry which is preliminary data.</text>
</comment>
<evidence type="ECO:0000313" key="3">
    <source>
        <dbReference type="Proteomes" id="UP000474802"/>
    </source>
</evidence>
<reference evidence="2 3" key="1">
    <citation type="submission" date="2020-02" db="EMBL/GenBank/DDBJ databases">
        <authorList>
            <person name="Khan S.A."/>
            <person name="Jeon C.O."/>
            <person name="Chun B.H."/>
        </authorList>
    </citation>
    <scope>NUCLEOTIDE SEQUENCE [LARGE SCALE GENOMIC DNA]</scope>
    <source>
        <strain evidence="2 3">H239</strain>
    </source>
</reference>
<feature type="transmembrane region" description="Helical" evidence="1">
    <location>
        <begin position="53"/>
        <end position="72"/>
    </location>
</feature>
<dbReference type="InterPro" id="IPR018687">
    <property type="entry name" value="DUF2177_membr"/>
</dbReference>
<protein>
    <submittedName>
        <fullName evidence="2">DUF2177 family protein</fullName>
    </submittedName>
</protein>
<feature type="transmembrane region" description="Helical" evidence="1">
    <location>
        <begin position="12"/>
        <end position="32"/>
    </location>
</feature>
<sequence>MAATHLPTILAAYGGAALVFLALDFVWLAIIARRFYQAEIGHLLRDKVNFVPADIFYLVYVAGIVGFAIIPALAAQSWLWAFVAGLALGLVAYGTYDMSNLATLRNWSTKLSIVDMAWGSLLTGLAALSGFWLASLVQP</sequence>
<dbReference type="Pfam" id="PF09945">
    <property type="entry name" value="DUF2177"/>
    <property type="match status" value="1"/>
</dbReference>
<proteinExistence type="predicted"/>
<feature type="transmembrane region" description="Helical" evidence="1">
    <location>
        <begin position="78"/>
        <end position="96"/>
    </location>
</feature>
<gene>
    <name evidence="2" type="ORF">G5575_04615</name>
</gene>
<accession>A0A6M1SIY8</accession>
<dbReference type="Proteomes" id="UP000474802">
    <property type="component" value="Unassembled WGS sequence"/>
</dbReference>
<feature type="transmembrane region" description="Helical" evidence="1">
    <location>
        <begin position="117"/>
        <end position="137"/>
    </location>
</feature>
<evidence type="ECO:0000256" key="1">
    <source>
        <dbReference type="SAM" id="Phobius"/>
    </source>
</evidence>
<dbReference type="EMBL" id="JAALFG010000001">
    <property type="protein sequence ID" value="NGP17060.1"/>
    <property type="molecule type" value="Genomic_DNA"/>
</dbReference>
<dbReference type="RefSeq" id="WP_164533280.1">
    <property type="nucleotide sequence ID" value="NZ_JAALFG010000001.1"/>
</dbReference>
<keyword evidence="1" id="KW-0472">Membrane</keyword>
<keyword evidence="1" id="KW-0812">Transmembrane</keyword>
<dbReference type="AlphaFoldDB" id="A0A6M1SIY8"/>
<keyword evidence="3" id="KW-1185">Reference proteome</keyword>
<organism evidence="2 3">
    <name type="scientific">Devosia aurantiaca</name>
    <dbReference type="NCBI Taxonomy" id="2714858"/>
    <lineage>
        <taxon>Bacteria</taxon>
        <taxon>Pseudomonadati</taxon>
        <taxon>Pseudomonadota</taxon>
        <taxon>Alphaproteobacteria</taxon>
        <taxon>Hyphomicrobiales</taxon>
        <taxon>Devosiaceae</taxon>
        <taxon>Devosia</taxon>
    </lineage>
</organism>
<keyword evidence="1" id="KW-1133">Transmembrane helix</keyword>